<evidence type="ECO:0000313" key="2">
    <source>
        <dbReference type="EMBL" id="SEJ46626.1"/>
    </source>
</evidence>
<keyword evidence="3" id="KW-1185">Reference proteome</keyword>
<dbReference type="AlphaFoldDB" id="A0A1H6Z1T9"/>
<proteinExistence type="predicted"/>
<organism evidence="2 3">
    <name type="scientific">Bhargavaea ginsengi</name>
    <dbReference type="NCBI Taxonomy" id="426757"/>
    <lineage>
        <taxon>Bacteria</taxon>
        <taxon>Bacillati</taxon>
        <taxon>Bacillota</taxon>
        <taxon>Bacilli</taxon>
        <taxon>Bacillales</taxon>
        <taxon>Caryophanaceae</taxon>
        <taxon>Bhargavaea</taxon>
    </lineage>
</organism>
<name>A0A1H6Z1T9_9BACL</name>
<keyword evidence="1" id="KW-1133">Transmembrane helix</keyword>
<dbReference type="EMBL" id="FNZF01000003">
    <property type="protein sequence ID" value="SEJ46626.1"/>
    <property type="molecule type" value="Genomic_DNA"/>
</dbReference>
<dbReference type="STRING" id="426757.SAMN04488127_1895"/>
<accession>A0A1H6Z1T9</accession>
<keyword evidence="1" id="KW-0812">Transmembrane</keyword>
<reference evidence="3" key="1">
    <citation type="submission" date="2016-10" db="EMBL/GenBank/DDBJ databases">
        <authorList>
            <person name="Varghese N."/>
            <person name="Submissions S."/>
        </authorList>
    </citation>
    <scope>NUCLEOTIDE SEQUENCE [LARGE SCALE GENOMIC DNA]</scope>
    <source>
        <strain evidence="3">CGMCC 1.6763</strain>
    </source>
</reference>
<dbReference type="Proteomes" id="UP000199200">
    <property type="component" value="Unassembled WGS sequence"/>
</dbReference>
<evidence type="ECO:0000256" key="1">
    <source>
        <dbReference type="SAM" id="Phobius"/>
    </source>
</evidence>
<feature type="transmembrane region" description="Helical" evidence="1">
    <location>
        <begin position="7"/>
        <end position="27"/>
    </location>
</feature>
<evidence type="ECO:0000313" key="3">
    <source>
        <dbReference type="Proteomes" id="UP000199200"/>
    </source>
</evidence>
<sequence>MEKMLKVLIAVSLIILAVNSFFVVGYLKNLTELVAALLNSNCC</sequence>
<protein>
    <submittedName>
        <fullName evidence="2">Uncharacterized protein</fullName>
    </submittedName>
</protein>
<keyword evidence="1" id="KW-0472">Membrane</keyword>
<gene>
    <name evidence="2" type="ORF">SAMN04488127_1895</name>
</gene>